<name>A0AAP0X5W6_LIQFO</name>
<evidence type="ECO:0000256" key="5">
    <source>
        <dbReference type="ARBA" id="ARBA00022989"/>
    </source>
</evidence>
<dbReference type="GO" id="GO:0006865">
    <property type="term" value="P:amino acid transport"/>
    <property type="evidence" value="ECO:0007669"/>
    <property type="project" value="UniProtKB-KW"/>
</dbReference>
<keyword evidence="4" id="KW-0029">Amino-acid transport</keyword>
<sequence length="489" mass="52901">MGEAAAMEEAIEASPPPHLHPFTTTKTPKSHQVVSITANPSKEIPESTSAQPNPLDAWLPITESRKGNVCTSTFHILCSGIGIQALLLPLAFVALGWTWGIICLSLAFAWQLYTIWLLVQLHEPVPGTRYSRYLQLSMAAFGEKLGKVLTIFPVMYLSGGTCAMLIITGGGTLDLLFTMVHGDGPKPMTGAERYLMFACLAIVVAQLPNLNSVAGVSLIGAITAIGYCTMIWVLSICKGRPDGVSYDRPDATKSDMAGVCGVLNAIGIIALAFRGHNVVLEIQGTIPTSPKHASKEPMWRGVTMSYTVIAMCLFPLAIGGYWAYGNMMPTNGGMLNAFSKFHGHKVSNVVMGIIFLLVLISSLSSFQVYAMVVFDNLELRYTIKKKKRCPAWLRAVFRVCFGGLVFFVAVALPFLPSLAALIGGMTSPLTFAYPCFMWIAIKRPRPYEPMWCLNLGLGCLGMVLSALLVAAAVWNLATKGIVANFFHPP</sequence>
<keyword evidence="6 8" id="KW-0472">Membrane</keyword>
<protein>
    <recommendedName>
        <fullName evidence="9">Amino acid transporter transmembrane domain-containing protein</fullName>
    </recommendedName>
</protein>
<feature type="transmembrane region" description="Helical" evidence="8">
    <location>
        <begin position="304"/>
        <end position="324"/>
    </location>
</feature>
<dbReference type="PANTHER" id="PTHR48017">
    <property type="entry name" value="OS05G0424000 PROTEIN-RELATED"/>
    <property type="match status" value="1"/>
</dbReference>
<dbReference type="Pfam" id="PF01490">
    <property type="entry name" value="Aa_trans"/>
    <property type="match status" value="1"/>
</dbReference>
<evidence type="ECO:0000256" key="8">
    <source>
        <dbReference type="SAM" id="Phobius"/>
    </source>
</evidence>
<evidence type="ECO:0000313" key="11">
    <source>
        <dbReference type="Proteomes" id="UP001415857"/>
    </source>
</evidence>
<evidence type="ECO:0000256" key="2">
    <source>
        <dbReference type="ARBA" id="ARBA00022448"/>
    </source>
</evidence>
<feature type="transmembrane region" description="Helical" evidence="8">
    <location>
        <begin position="193"/>
        <end position="210"/>
    </location>
</feature>
<feature type="transmembrane region" description="Helical" evidence="8">
    <location>
        <begin position="148"/>
        <end position="173"/>
    </location>
</feature>
<keyword evidence="11" id="KW-1185">Reference proteome</keyword>
<evidence type="ECO:0000259" key="9">
    <source>
        <dbReference type="Pfam" id="PF01490"/>
    </source>
</evidence>
<evidence type="ECO:0000256" key="3">
    <source>
        <dbReference type="ARBA" id="ARBA00022692"/>
    </source>
</evidence>
<accession>A0AAP0X5W6</accession>
<keyword evidence="3 8" id="KW-0812">Transmembrane</keyword>
<feature type="transmembrane region" description="Helical" evidence="8">
    <location>
        <begin position="74"/>
        <end position="93"/>
    </location>
</feature>
<evidence type="ECO:0000256" key="4">
    <source>
        <dbReference type="ARBA" id="ARBA00022970"/>
    </source>
</evidence>
<comment type="subcellular location">
    <subcellularLocation>
        <location evidence="1">Membrane</location>
    </subcellularLocation>
</comment>
<dbReference type="EMBL" id="JBBPBK010000004">
    <property type="protein sequence ID" value="KAK9286703.1"/>
    <property type="molecule type" value="Genomic_DNA"/>
</dbReference>
<feature type="transmembrane region" description="Helical" evidence="8">
    <location>
        <begin position="349"/>
        <end position="374"/>
    </location>
</feature>
<dbReference type="GO" id="GO:0016020">
    <property type="term" value="C:membrane"/>
    <property type="evidence" value="ECO:0007669"/>
    <property type="project" value="UniProtKB-SubCell"/>
</dbReference>
<keyword evidence="2" id="KW-0813">Transport</keyword>
<feature type="transmembrane region" description="Helical" evidence="8">
    <location>
        <begin position="256"/>
        <end position="273"/>
    </location>
</feature>
<keyword evidence="5 8" id="KW-1133">Transmembrane helix</keyword>
<evidence type="ECO:0000256" key="1">
    <source>
        <dbReference type="ARBA" id="ARBA00004370"/>
    </source>
</evidence>
<feature type="transmembrane region" description="Helical" evidence="8">
    <location>
        <begin position="99"/>
        <end position="119"/>
    </location>
</feature>
<dbReference type="Proteomes" id="UP001415857">
    <property type="component" value="Unassembled WGS sequence"/>
</dbReference>
<feature type="domain" description="Amino acid transporter transmembrane" evidence="9">
    <location>
        <begin position="66"/>
        <end position="472"/>
    </location>
</feature>
<comment type="caution">
    <text evidence="10">The sequence shown here is derived from an EMBL/GenBank/DDBJ whole genome shotgun (WGS) entry which is preliminary data.</text>
</comment>
<feature type="transmembrane region" description="Helical" evidence="8">
    <location>
        <begin position="395"/>
        <end position="415"/>
    </location>
</feature>
<dbReference type="AlphaFoldDB" id="A0AAP0X5W6"/>
<reference evidence="10 11" key="1">
    <citation type="journal article" date="2024" name="Plant J.">
        <title>Genome sequences and population genomics reveal climatic adaptation and genomic divergence between two closely related sweetgum species.</title>
        <authorList>
            <person name="Xu W.Q."/>
            <person name="Ren C.Q."/>
            <person name="Zhang X.Y."/>
            <person name="Comes H.P."/>
            <person name="Liu X.H."/>
            <person name="Li Y.G."/>
            <person name="Kettle C.J."/>
            <person name="Jalonen R."/>
            <person name="Gaisberger H."/>
            <person name="Ma Y.Z."/>
            <person name="Qiu Y.X."/>
        </authorList>
    </citation>
    <scope>NUCLEOTIDE SEQUENCE [LARGE SCALE GENOMIC DNA]</scope>
    <source>
        <strain evidence="10">Hangzhou</strain>
    </source>
</reference>
<gene>
    <name evidence="10" type="ORF">L1049_015106</name>
</gene>
<evidence type="ECO:0000256" key="7">
    <source>
        <dbReference type="SAM" id="MobiDB-lite"/>
    </source>
</evidence>
<proteinExistence type="predicted"/>
<evidence type="ECO:0000256" key="6">
    <source>
        <dbReference type="ARBA" id="ARBA00023136"/>
    </source>
</evidence>
<feature type="transmembrane region" description="Helical" evidence="8">
    <location>
        <begin position="421"/>
        <end position="441"/>
    </location>
</feature>
<feature type="region of interest" description="Disordered" evidence="7">
    <location>
        <begin position="1"/>
        <end position="51"/>
    </location>
</feature>
<feature type="transmembrane region" description="Helical" evidence="8">
    <location>
        <begin position="453"/>
        <end position="477"/>
    </location>
</feature>
<evidence type="ECO:0000313" key="10">
    <source>
        <dbReference type="EMBL" id="KAK9286703.1"/>
    </source>
</evidence>
<organism evidence="10 11">
    <name type="scientific">Liquidambar formosana</name>
    <name type="common">Formosan gum</name>
    <dbReference type="NCBI Taxonomy" id="63359"/>
    <lineage>
        <taxon>Eukaryota</taxon>
        <taxon>Viridiplantae</taxon>
        <taxon>Streptophyta</taxon>
        <taxon>Embryophyta</taxon>
        <taxon>Tracheophyta</taxon>
        <taxon>Spermatophyta</taxon>
        <taxon>Magnoliopsida</taxon>
        <taxon>eudicotyledons</taxon>
        <taxon>Gunneridae</taxon>
        <taxon>Pentapetalae</taxon>
        <taxon>Saxifragales</taxon>
        <taxon>Altingiaceae</taxon>
        <taxon>Liquidambar</taxon>
    </lineage>
</organism>
<feature type="compositionally biased region" description="Polar residues" evidence="7">
    <location>
        <begin position="22"/>
        <end position="51"/>
    </location>
</feature>
<feature type="transmembrane region" description="Helical" evidence="8">
    <location>
        <begin position="217"/>
        <end position="236"/>
    </location>
</feature>
<dbReference type="InterPro" id="IPR013057">
    <property type="entry name" value="AA_transpt_TM"/>
</dbReference>